<keyword evidence="1" id="KW-0808">Transferase</keyword>
<evidence type="ECO:0000313" key="11">
    <source>
        <dbReference type="Proteomes" id="UP000257109"/>
    </source>
</evidence>
<protein>
    <submittedName>
        <fullName evidence="10">Mitochondrial protein</fullName>
    </submittedName>
</protein>
<dbReference type="PANTHER" id="PTHR34072:SF57">
    <property type="entry name" value="RNA-DIRECTED DNA POLYMERASE"/>
    <property type="match status" value="1"/>
</dbReference>
<keyword evidence="11" id="KW-1185">Reference proteome</keyword>
<accession>A0A371G0Z7</accession>
<keyword evidence="7" id="KW-1133">Transmembrane helix</keyword>
<dbReference type="Pfam" id="PF17921">
    <property type="entry name" value="Integrase_H2C2"/>
    <property type="match status" value="1"/>
</dbReference>
<keyword evidence="4" id="KW-0255">Endonuclease</keyword>
<keyword evidence="5" id="KW-0378">Hydrolase</keyword>
<dbReference type="InterPro" id="IPR041373">
    <property type="entry name" value="RT_RNaseH"/>
</dbReference>
<dbReference type="PANTHER" id="PTHR34072">
    <property type="entry name" value="ENZYMATIC POLYPROTEIN-RELATED"/>
    <property type="match status" value="1"/>
</dbReference>
<dbReference type="GO" id="GO:0004519">
    <property type="term" value="F:endonuclease activity"/>
    <property type="evidence" value="ECO:0007669"/>
    <property type="project" value="UniProtKB-KW"/>
</dbReference>
<dbReference type="InterPro" id="IPR041588">
    <property type="entry name" value="Integrase_H2C2"/>
</dbReference>
<keyword evidence="6" id="KW-0695">RNA-directed DNA polymerase</keyword>
<feature type="domain" description="Integrase zinc-binding" evidence="9">
    <location>
        <begin position="172"/>
        <end position="199"/>
    </location>
</feature>
<feature type="non-terminal residue" evidence="10">
    <location>
        <position position="1"/>
    </location>
</feature>
<dbReference type="FunFam" id="3.10.20.370:FF:000001">
    <property type="entry name" value="Retrovirus-related Pol polyprotein from transposon 17.6-like protein"/>
    <property type="match status" value="1"/>
</dbReference>
<organism evidence="10 11">
    <name type="scientific">Mucuna pruriens</name>
    <name type="common">Velvet bean</name>
    <name type="synonym">Dolichos pruriens</name>
    <dbReference type="NCBI Taxonomy" id="157652"/>
    <lineage>
        <taxon>Eukaryota</taxon>
        <taxon>Viridiplantae</taxon>
        <taxon>Streptophyta</taxon>
        <taxon>Embryophyta</taxon>
        <taxon>Tracheophyta</taxon>
        <taxon>Spermatophyta</taxon>
        <taxon>Magnoliopsida</taxon>
        <taxon>eudicotyledons</taxon>
        <taxon>Gunneridae</taxon>
        <taxon>Pentapetalae</taxon>
        <taxon>rosids</taxon>
        <taxon>fabids</taxon>
        <taxon>Fabales</taxon>
        <taxon>Fabaceae</taxon>
        <taxon>Papilionoideae</taxon>
        <taxon>50 kb inversion clade</taxon>
        <taxon>NPAAA clade</taxon>
        <taxon>indigoferoid/millettioid clade</taxon>
        <taxon>Phaseoleae</taxon>
        <taxon>Mucuna</taxon>
    </lineage>
</organism>
<feature type="domain" description="Reverse transcriptase RNase H-like" evidence="8">
    <location>
        <begin position="2"/>
        <end position="81"/>
    </location>
</feature>
<evidence type="ECO:0000256" key="7">
    <source>
        <dbReference type="SAM" id="Phobius"/>
    </source>
</evidence>
<keyword evidence="7" id="KW-0812">Transmembrane</keyword>
<keyword evidence="2" id="KW-0548">Nucleotidyltransferase</keyword>
<evidence type="ECO:0000256" key="3">
    <source>
        <dbReference type="ARBA" id="ARBA00022722"/>
    </source>
</evidence>
<dbReference type="OrthoDB" id="1434039at2759"/>
<keyword evidence="3" id="KW-0540">Nuclease</keyword>
<evidence type="ECO:0000313" key="10">
    <source>
        <dbReference type="EMBL" id="RDX84244.1"/>
    </source>
</evidence>
<evidence type="ECO:0000256" key="6">
    <source>
        <dbReference type="ARBA" id="ARBA00022918"/>
    </source>
</evidence>
<evidence type="ECO:0000259" key="8">
    <source>
        <dbReference type="Pfam" id="PF17917"/>
    </source>
</evidence>
<feature type="transmembrane region" description="Helical" evidence="7">
    <location>
        <begin position="226"/>
        <end position="244"/>
    </location>
</feature>
<dbReference type="Proteomes" id="UP000257109">
    <property type="component" value="Unassembled WGS sequence"/>
</dbReference>
<name>A0A371G0Z7_MUCPR</name>
<dbReference type="EMBL" id="QJKJ01007106">
    <property type="protein sequence ID" value="RDX84244.1"/>
    <property type="molecule type" value="Genomic_DNA"/>
</dbReference>
<keyword evidence="7" id="KW-0472">Membrane</keyword>
<feature type="transmembrane region" description="Helical" evidence="7">
    <location>
        <begin position="265"/>
        <end position="284"/>
    </location>
</feature>
<dbReference type="Gene3D" id="3.10.20.370">
    <property type="match status" value="1"/>
</dbReference>
<dbReference type="GO" id="GO:0016787">
    <property type="term" value="F:hydrolase activity"/>
    <property type="evidence" value="ECO:0007669"/>
    <property type="project" value="UniProtKB-KW"/>
</dbReference>
<reference evidence="10" key="1">
    <citation type="submission" date="2018-05" db="EMBL/GenBank/DDBJ databases">
        <title>Draft genome of Mucuna pruriens seed.</title>
        <authorList>
            <person name="Nnadi N.E."/>
            <person name="Vos R."/>
            <person name="Hasami M.H."/>
            <person name="Devisetty U.K."/>
            <person name="Aguiy J.C."/>
        </authorList>
    </citation>
    <scope>NUCLEOTIDE SEQUENCE [LARGE SCALE GENOMIC DNA]</scope>
    <source>
        <strain evidence="10">JCA_2017</strain>
    </source>
</reference>
<proteinExistence type="predicted"/>
<evidence type="ECO:0000259" key="9">
    <source>
        <dbReference type="Pfam" id="PF17921"/>
    </source>
</evidence>
<dbReference type="InterPro" id="IPR043502">
    <property type="entry name" value="DNA/RNA_pol_sf"/>
</dbReference>
<evidence type="ECO:0000256" key="5">
    <source>
        <dbReference type="ARBA" id="ARBA00022801"/>
    </source>
</evidence>
<evidence type="ECO:0000256" key="1">
    <source>
        <dbReference type="ARBA" id="ARBA00022679"/>
    </source>
</evidence>
<dbReference type="Gene3D" id="1.10.340.70">
    <property type="match status" value="1"/>
</dbReference>
<sequence>MCDASNLALRAILGQGVGKHSHVIAYASRTLDSAQVNYTTIEKELLAIVFALDNFHSYLLGSKIIIFSDHAALKFLNKSGAENLVADHLSRIERRIDPLPIRDDFPDEQLMQLDSINPWFANIVNYLVTSILPPEASGSYKDKIKSDAKYYVWDDPYLWKFCSDQSGHSQVLNSGFYWPTIFKDAHHFVTTCEQCQRARVAITHKHEIPQHLILFCEVFDVWGIDFMSPFSISYVTLIFCLLLIMFQDGWRLRPPKLMMLKSGCILLDLIFFASLVCLKLSLVTKGVMSAIRPCPLCLRSMGWCTGWLLLITPKPMGRPKCVIERSSKFCKRMAYRTPLRMSPYWVVFGKECHLPVEIEHQLEELLLEAYENSKVYKEKVKGFHDNMILRKEFKVGQKVLLFNSRLKLIVGKICSKWDGPFVITNVFLYGAVEIRNEAIDKPLKSMGTNSIKVK</sequence>
<dbReference type="SUPFAM" id="SSF56672">
    <property type="entry name" value="DNA/RNA polymerases"/>
    <property type="match status" value="1"/>
</dbReference>
<gene>
    <name evidence="10" type="ORF">CR513_34736</name>
</gene>
<dbReference type="Pfam" id="PF17917">
    <property type="entry name" value="RT_RNaseH"/>
    <property type="match status" value="1"/>
</dbReference>
<dbReference type="CDD" id="cd09274">
    <property type="entry name" value="RNase_HI_RT_Ty3"/>
    <property type="match status" value="1"/>
</dbReference>
<comment type="caution">
    <text evidence="10">The sequence shown here is derived from an EMBL/GenBank/DDBJ whole genome shotgun (WGS) entry which is preliminary data.</text>
</comment>
<dbReference type="GO" id="GO:0003964">
    <property type="term" value="F:RNA-directed DNA polymerase activity"/>
    <property type="evidence" value="ECO:0007669"/>
    <property type="project" value="UniProtKB-KW"/>
</dbReference>
<evidence type="ECO:0000256" key="2">
    <source>
        <dbReference type="ARBA" id="ARBA00022695"/>
    </source>
</evidence>
<evidence type="ECO:0000256" key="4">
    <source>
        <dbReference type="ARBA" id="ARBA00022759"/>
    </source>
</evidence>
<dbReference type="AlphaFoldDB" id="A0A371G0Z7"/>